<evidence type="ECO:0000256" key="4">
    <source>
        <dbReference type="ARBA" id="ARBA00022490"/>
    </source>
</evidence>
<dbReference type="Gene3D" id="3.40.1160.10">
    <property type="entry name" value="Acetylglutamate kinase-like"/>
    <property type="match status" value="1"/>
</dbReference>
<keyword evidence="6 11" id="KW-0547">Nucleotide-binding</keyword>
<evidence type="ECO:0000313" key="13">
    <source>
        <dbReference type="EMBL" id="UTC24659.1"/>
    </source>
</evidence>
<name>A0ABY5DK47_9GAMM</name>
<keyword evidence="7 11" id="KW-0418">Kinase</keyword>
<dbReference type="InterPro" id="IPR001048">
    <property type="entry name" value="Asp/Glu/Uridylate_kinase"/>
</dbReference>
<comment type="caution">
    <text evidence="11">Lacks conserved residue(s) required for the propagation of feature annotation.</text>
</comment>
<comment type="similarity">
    <text evidence="3 11">Belongs to the UMP kinase family.</text>
</comment>
<comment type="function">
    <text evidence="11">Catalyzes the reversible phosphorylation of UMP to UDP.</text>
</comment>
<sequence length="235" mass="25199">MLYKRVLIKVSGQILRSNTYLVDIDVVHQVARHIVGAYNKGIEVAVVVGAGNLCRGSEMAEQGISRVTSDQVGMIATNMNALVIQEVIESYGLDVCVMSAFTIGTFVDPLSVRVAKKSLSEGKVVIFSGGTGNAFVTTDSAASLRAVEIEADLILKGTRVDGVYSADPEKDSSAKLYDEITFQQAINQSLNIMDIESFRLCQSHSLPICVFNIKESGAVESIVEGNSVGTMVRGE</sequence>
<keyword evidence="8 11" id="KW-0067">ATP-binding</keyword>
<feature type="binding site" evidence="11">
    <location>
        <position position="164"/>
    </location>
    <ligand>
        <name>ATP</name>
        <dbReference type="ChEBI" id="CHEBI:30616"/>
    </ligand>
</feature>
<evidence type="ECO:0000256" key="11">
    <source>
        <dbReference type="HAMAP-Rule" id="MF_01220"/>
    </source>
</evidence>
<dbReference type="InterPro" id="IPR036393">
    <property type="entry name" value="AceGlu_kinase-like_sf"/>
</dbReference>
<dbReference type="PIRSF" id="PIRSF005650">
    <property type="entry name" value="Uridylate_kin"/>
    <property type="match status" value="1"/>
</dbReference>
<evidence type="ECO:0000256" key="6">
    <source>
        <dbReference type="ARBA" id="ARBA00022741"/>
    </source>
</evidence>
<evidence type="ECO:0000256" key="2">
    <source>
        <dbReference type="ARBA" id="ARBA00004791"/>
    </source>
</evidence>
<feature type="binding site" evidence="11">
    <location>
        <position position="55"/>
    </location>
    <ligand>
        <name>ATP</name>
        <dbReference type="ChEBI" id="CHEBI:30616"/>
    </ligand>
</feature>
<gene>
    <name evidence="11 13" type="primary">pyrH</name>
    <name evidence="13" type="ORF">MMH89_00570</name>
</gene>
<evidence type="ECO:0000256" key="8">
    <source>
        <dbReference type="ARBA" id="ARBA00022840"/>
    </source>
</evidence>
<comment type="pathway">
    <text evidence="2 11">Pyrimidine metabolism; CTP biosynthesis via de novo pathway; UDP from UMP (UMPK route): step 1/1.</text>
</comment>
<feature type="binding site" evidence="11">
    <location>
        <position position="158"/>
    </location>
    <ligand>
        <name>ATP</name>
        <dbReference type="ChEBI" id="CHEBI:30616"/>
    </ligand>
</feature>
<feature type="binding site" evidence="11">
    <location>
        <position position="70"/>
    </location>
    <ligand>
        <name>UMP</name>
        <dbReference type="ChEBI" id="CHEBI:57865"/>
    </ligand>
</feature>
<comment type="subcellular location">
    <subcellularLocation>
        <location evidence="1 11">Cytoplasm</location>
    </subcellularLocation>
</comment>
<dbReference type="PANTHER" id="PTHR42833">
    <property type="entry name" value="URIDYLATE KINASE"/>
    <property type="match status" value="1"/>
</dbReference>
<protein>
    <recommendedName>
        <fullName evidence="11">Uridylate kinase</fullName>
        <shortName evidence="11">UK</shortName>
        <ecNumber evidence="11">2.7.4.22</ecNumber>
    </recommendedName>
    <alternativeName>
        <fullName evidence="11">Uridine monophosphate kinase</fullName>
        <shortName evidence="11">UMP kinase</shortName>
        <shortName evidence="11">UMPK</shortName>
    </alternativeName>
</protein>
<accession>A0ABY5DK47</accession>
<keyword evidence="9 11" id="KW-0665">Pyrimidine biosynthesis</keyword>
<evidence type="ECO:0000256" key="3">
    <source>
        <dbReference type="ARBA" id="ARBA00007614"/>
    </source>
</evidence>
<feature type="binding site" evidence="11">
    <location>
        <position position="167"/>
    </location>
    <ligand>
        <name>ATP</name>
        <dbReference type="ChEBI" id="CHEBI:30616"/>
    </ligand>
</feature>
<comment type="catalytic activity">
    <reaction evidence="10 11">
        <text>UMP + ATP = UDP + ADP</text>
        <dbReference type="Rhea" id="RHEA:24400"/>
        <dbReference type="ChEBI" id="CHEBI:30616"/>
        <dbReference type="ChEBI" id="CHEBI:57865"/>
        <dbReference type="ChEBI" id="CHEBI:58223"/>
        <dbReference type="ChEBI" id="CHEBI:456216"/>
        <dbReference type="EC" id="2.7.4.22"/>
    </reaction>
</comment>
<keyword evidence="5 11" id="KW-0808">Transferase</keyword>
<dbReference type="RefSeq" id="WP_258568444.1">
    <property type="nucleotide sequence ID" value="NZ_CP092900.1"/>
</dbReference>
<evidence type="ECO:0000256" key="1">
    <source>
        <dbReference type="ARBA" id="ARBA00004496"/>
    </source>
</evidence>
<feature type="binding site" evidence="11">
    <location>
        <begin position="9"/>
        <end position="12"/>
    </location>
    <ligand>
        <name>ATP</name>
        <dbReference type="ChEBI" id="CHEBI:30616"/>
    </ligand>
</feature>
<dbReference type="Pfam" id="PF00696">
    <property type="entry name" value="AA_kinase"/>
    <property type="match status" value="1"/>
</dbReference>
<feature type="binding site" evidence="11">
    <location>
        <position position="51"/>
    </location>
    <ligand>
        <name>ATP</name>
        <dbReference type="ChEBI" id="CHEBI:30616"/>
    </ligand>
</feature>
<comment type="subunit">
    <text evidence="11">Homohexamer.</text>
</comment>
<comment type="activity regulation">
    <text evidence="11">Inhibited by UTP.</text>
</comment>
<keyword evidence="4 11" id="KW-0963">Cytoplasm</keyword>
<evidence type="ECO:0000256" key="10">
    <source>
        <dbReference type="ARBA" id="ARBA00047767"/>
    </source>
</evidence>
<dbReference type="EC" id="2.7.4.22" evidence="11"/>
<keyword evidence="14" id="KW-1185">Reference proteome</keyword>
<feature type="binding site" evidence="11">
    <location>
        <begin position="131"/>
        <end position="138"/>
    </location>
    <ligand>
        <name>UMP</name>
        <dbReference type="ChEBI" id="CHEBI:57865"/>
    </ligand>
</feature>
<evidence type="ECO:0000256" key="5">
    <source>
        <dbReference type="ARBA" id="ARBA00022679"/>
    </source>
</evidence>
<dbReference type="InterPro" id="IPR015963">
    <property type="entry name" value="Uridylate_kinase_bac"/>
</dbReference>
<dbReference type="HAMAP" id="MF_01220_B">
    <property type="entry name" value="PyrH_B"/>
    <property type="match status" value="1"/>
</dbReference>
<dbReference type="GO" id="GO:0033862">
    <property type="term" value="F:UMP kinase activity"/>
    <property type="evidence" value="ECO:0007669"/>
    <property type="project" value="UniProtKB-EC"/>
</dbReference>
<evidence type="ECO:0000256" key="9">
    <source>
        <dbReference type="ARBA" id="ARBA00022975"/>
    </source>
</evidence>
<dbReference type="Proteomes" id="UP001055955">
    <property type="component" value="Chromosome"/>
</dbReference>
<dbReference type="EMBL" id="CP092900">
    <property type="protein sequence ID" value="UTC24659.1"/>
    <property type="molecule type" value="Genomic_DNA"/>
</dbReference>
<dbReference type="InterPro" id="IPR011817">
    <property type="entry name" value="Uridylate_kinase"/>
</dbReference>
<dbReference type="SUPFAM" id="SSF53633">
    <property type="entry name" value="Carbamate kinase-like"/>
    <property type="match status" value="1"/>
</dbReference>
<organism evidence="13 14">
    <name type="scientific">Candidatus Comchoanobacter bicostacola</name>
    <dbReference type="NCBI Taxonomy" id="2919598"/>
    <lineage>
        <taxon>Bacteria</taxon>
        <taxon>Pseudomonadati</taxon>
        <taxon>Pseudomonadota</taxon>
        <taxon>Gammaproteobacteria</taxon>
        <taxon>Candidatus Comchoanobacterales</taxon>
        <taxon>Candidatus Comchoanobacteraceae</taxon>
        <taxon>Candidatus Comchoanobacter</taxon>
    </lineage>
</organism>
<feature type="domain" description="Aspartate/glutamate/uridylate kinase" evidence="12">
    <location>
        <begin position="4"/>
        <end position="212"/>
    </location>
</feature>
<reference evidence="13 14" key="1">
    <citation type="journal article" date="2022" name="Nat. Microbiol.">
        <title>The microbiome of a bacterivorous marine choanoflagellate contains a resource-demanding obligate bacterial associate.</title>
        <authorList>
            <person name="Needham D.M."/>
            <person name="Poirier C."/>
            <person name="Bachy C."/>
            <person name="George E.E."/>
            <person name="Wilken S."/>
            <person name="Yung C.C.M."/>
            <person name="Limardo A.J."/>
            <person name="Morando M."/>
            <person name="Sudek L."/>
            <person name="Malmstrom R.R."/>
            <person name="Keeling P.J."/>
            <person name="Santoro A.E."/>
            <person name="Worden A.Z."/>
        </authorList>
    </citation>
    <scope>NUCLEOTIDE SEQUENCE [LARGE SCALE GENOMIC DNA]</scope>
    <source>
        <strain evidence="13 14">Comchoano-1</strain>
    </source>
</reference>
<dbReference type="CDD" id="cd04254">
    <property type="entry name" value="AAK_UMPK-PyrH-Ec"/>
    <property type="match status" value="1"/>
</dbReference>
<evidence type="ECO:0000256" key="7">
    <source>
        <dbReference type="ARBA" id="ARBA00022777"/>
    </source>
</evidence>
<evidence type="ECO:0000259" key="12">
    <source>
        <dbReference type="Pfam" id="PF00696"/>
    </source>
</evidence>
<dbReference type="NCBIfam" id="TIGR02075">
    <property type="entry name" value="pyrH_bact"/>
    <property type="match status" value="1"/>
</dbReference>
<evidence type="ECO:0000313" key="14">
    <source>
        <dbReference type="Proteomes" id="UP001055955"/>
    </source>
</evidence>
<proteinExistence type="inferred from homology"/>
<dbReference type="PANTHER" id="PTHR42833:SF4">
    <property type="entry name" value="URIDYLATE KINASE PUMPKIN, CHLOROPLASTIC"/>
    <property type="match status" value="1"/>
</dbReference>